<evidence type="ECO:0000313" key="4">
    <source>
        <dbReference type="Proteomes" id="UP001494588"/>
    </source>
</evidence>
<evidence type="ECO:0000259" key="2">
    <source>
        <dbReference type="Pfam" id="PF01841"/>
    </source>
</evidence>
<dbReference type="InterPro" id="IPR002931">
    <property type="entry name" value="Transglutaminase-like"/>
</dbReference>
<keyword evidence="1" id="KW-0732">Signal</keyword>
<feature type="signal peptide" evidence="1">
    <location>
        <begin position="1"/>
        <end position="25"/>
    </location>
</feature>
<protein>
    <submittedName>
        <fullName evidence="3">Transglutaminase domain-containing protein</fullName>
    </submittedName>
</protein>
<comment type="caution">
    <text evidence="3">The sequence shown here is derived from an EMBL/GenBank/DDBJ whole genome shotgun (WGS) entry which is preliminary data.</text>
</comment>
<accession>A0ABU9QIJ8</accession>
<dbReference type="Proteomes" id="UP001494588">
    <property type="component" value="Unassembled WGS sequence"/>
</dbReference>
<sequence>MPLARLLLCILQCTFAAAVLSPAIAVAVNLPAGSQRYASASRDAGPGDSASPHALKAGIERLRTGTWWEANRKIRPELAQVGDLMFLLPLADRKLEPSSDAIGRVQRLREALRSHLIREPAGWTRLVAQVRATRMKAGDASAVLLADALVNEVRYRDGTDGSYYSPARFFAESGVCKDFAVAKYLLLRDAGFDIARLRLVSLAPRYNNTADDWHVILVVQVDNASEPLVLDSPGVSTAKRAADTVNEASASSGPSALLSAILAGRVPAEGVLRAPVGPLATPVSRSGQARRPLATVFNEQGSRSFERAAPGAQRRASAARRSANTTYVDEMGESWEVDGSGTFPKWHIAVDPADALAKPGQASRLISVADAGVRP</sequence>
<dbReference type="Pfam" id="PF01841">
    <property type="entry name" value="Transglut_core"/>
    <property type="match status" value="1"/>
</dbReference>
<evidence type="ECO:0000256" key="1">
    <source>
        <dbReference type="SAM" id="SignalP"/>
    </source>
</evidence>
<dbReference type="EMBL" id="JAZHGC010000024">
    <property type="protein sequence ID" value="MEM5289241.1"/>
    <property type="molecule type" value="Genomic_DNA"/>
</dbReference>
<dbReference type="RefSeq" id="WP_201652544.1">
    <property type="nucleotide sequence ID" value="NZ_CAJHCS010000016.1"/>
</dbReference>
<evidence type="ECO:0000313" key="3">
    <source>
        <dbReference type="EMBL" id="MEM5289241.1"/>
    </source>
</evidence>
<dbReference type="Gene3D" id="3.10.620.30">
    <property type="match status" value="1"/>
</dbReference>
<feature type="domain" description="Transglutaminase-like" evidence="2">
    <location>
        <begin position="136"/>
        <end position="221"/>
    </location>
</feature>
<name>A0ABU9QIJ8_9BURK</name>
<keyword evidence="4" id="KW-1185">Reference proteome</keyword>
<proteinExistence type="predicted"/>
<reference evidence="3 4" key="1">
    <citation type="submission" date="2024-01" db="EMBL/GenBank/DDBJ databases">
        <title>The diversity of rhizobia nodulating Mimosa spp. in eleven states of Brazil covering several biomes is determined by host plant, location, and edaphic factors.</title>
        <authorList>
            <person name="Rouws L."/>
            <person name="Barauna A."/>
            <person name="Beukes C."/>
            <person name="De Faria S.M."/>
            <person name="Gross E."/>
            <person name="Dos Reis Junior F.B."/>
            <person name="Simon M."/>
            <person name="Maluk M."/>
            <person name="Odee D.W."/>
            <person name="Kenicer G."/>
            <person name="Young J.P.W."/>
            <person name="Reis V.M."/>
            <person name="Zilli J."/>
            <person name="James E.K."/>
        </authorList>
    </citation>
    <scope>NUCLEOTIDE SEQUENCE [LARGE SCALE GENOMIC DNA]</scope>
    <source>
        <strain evidence="3 4">JPY77</strain>
    </source>
</reference>
<feature type="chain" id="PRO_5047378319" evidence="1">
    <location>
        <begin position="26"/>
        <end position="375"/>
    </location>
</feature>
<organism evidence="3 4">
    <name type="scientific">Paraburkholderia sabiae</name>
    <dbReference type="NCBI Taxonomy" id="273251"/>
    <lineage>
        <taxon>Bacteria</taxon>
        <taxon>Pseudomonadati</taxon>
        <taxon>Pseudomonadota</taxon>
        <taxon>Betaproteobacteria</taxon>
        <taxon>Burkholderiales</taxon>
        <taxon>Burkholderiaceae</taxon>
        <taxon>Paraburkholderia</taxon>
    </lineage>
</organism>
<gene>
    <name evidence="3" type="ORF">V4C55_26280</name>
</gene>